<accession>A0A371DG44</accession>
<evidence type="ECO:0000256" key="1">
    <source>
        <dbReference type="SAM" id="MobiDB-lite"/>
    </source>
</evidence>
<name>A0A371DG44_9APHY</name>
<dbReference type="EMBL" id="KZ857394">
    <property type="protein sequence ID" value="RDX51509.1"/>
    <property type="molecule type" value="Genomic_DNA"/>
</dbReference>
<keyword evidence="3" id="KW-1185">Reference proteome</keyword>
<feature type="region of interest" description="Disordered" evidence="1">
    <location>
        <begin position="117"/>
        <end position="197"/>
    </location>
</feature>
<gene>
    <name evidence="2" type="ORF">OH76DRAFT_299113</name>
</gene>
<sequence>MLLLRARVRATYFIFLAGLARPSLLDGECRDPGVLYLPLRAPPDQPWSTTSRRQPPECSKLRRALAARIALGNRYASRSPSQFNVQHTAPSPTRPIALRRLARADGVYARPAHLRMAASSGASDAAPRCQPQPKLRTRRRECDGVGCQDDPPPRVHDASPASTFTAPPLTSHDNERGRPSAAARALTRSGQPSDHRCQPRLRSAILSSSRAPGSPSVIWMPLPHGASIRGHSSSEYIAVGVPLERRDSSQLNGSTTDSVHTSDACPIDNFCGCAVRTTQLLDPDASFASST</sequence>
<dbReference type="Proteomes" id="UP000256964">
    <property type="component" value="Unassembled WGS sequence"/>
</dbReference>
<evidence type="ECO:0000313" key="2">
    <source>
        <dbReference type="EMBL" id="RDX51509.1"/>
    </source>
</evidence>
<dbReference type="AlphaFoldDB" id="A0A371DG44"/>
<protein>
    <submittedName>
        <fullName evidence="2">Uncharacterized protein</fullName>
    </submittedName>
</protein>
<organism evidence="2 3">
    <name type="scientific">Lentinus brumalis</name>
    <dbReference type="NCBI Taxonomy" id="2498619"/>
    <lineage>
        <taxon>Eukaryota</taxon>
        <taxon>Fungi</taxon>
        <taxon>Dikarya</taxon>
        <taxon>Basidiomycota</taxon>
        <taxon>Agaricomycotina</taxon>
        <taxon>Agaricomycetes</taxon>
        <taxon>Polyporales</taxon>
        <taxon>Polyporaceae</taxon>
        <taxon>Lentinus</taxon>
    </lineage>
</organism>
<proteinExistence type="predicted"/>
<reference evidence="2 3" key="1">
    <citation type="journal article" date="2018" name="Biotechnol. Biofuels">
        <title>Integrative visual omics of the white-rot fungus Polyporus brumalis exposes the biotechnological potential of its oxidative enzymes for delignifying raw plant biomass.</title>
        <authorList>
            <person name="Miyauchi S."/>
            <person name="Rancon A."/>
            <person name="Drula E."/>
            <person name="Hage H."/>
            <person name="Chaduli D."/>
            <person name="Favel A."/>
            <person name="Grisel S."/>
            <person name="Henrissat B."/>
            <person name="Herpoel-Gimbert I."/>
            <person name="Ruiz-Duenas F.J."/>
            <person name="Chevret D."/>
            <person name="Hainaut M."/>
            <person name="Lin J."/>
            <person name="Wang M."/>
            <person name="Pangilinan J."/>
            <person name="Lipzen A."/>
            <person name="Lesage-Meessen L."/>
            <person name="Navarro D."/>
            <person name="Riley R."/>
            <person name="Grigoriev I.V."/>
            <person name="Zhou S."/>
            <person name="Raouche S."/>
            <person name="Rosso M.N."/>
        </authorList>
    </citation>
    <scope>NUCLEOTIDE SEQUENCE [LARGE SCALE GENOMIC DNA]</scope>
    <source>
        <strain evidence="2 3">BRFM 1820</strain>
    </source>
</reference>
<evidence type="ECO:0000313" key="3">
    <source>
        <dbReference type="Proteomes" id="UP000256964"/>
    </source>
</evidence>